<comment type="caution">
    <text evidence="2">The sequence shown here is derived from an EMBL/GenBank/DDBJ whole genome shotgun (WGS) entry which is preliminary data.</text>
</comment>
<evidence type="ECO:0000313" key="2">
    <source>
        <dbReference type="EMBL" id="KAJ8974488.1"/>
    </source>
</evidence>
<protein>
    <submittedName>
        <fullName evidence="2">Uncharacterized protein</fullName>
    </submittedName>
</protein>
<evidence type="ECO:0000313" key="3">
    <source>
        <dbReference type="Proteomes" id="UP001162164"/>
    </source>
</evidence>
<name>A0ABQ9J935_9CUCU</name>
<gene>
    <name evidence="2" type="ORF">NQ317_006536</name>
</gene>
<sequence>MKDITLVTLTILLSFALHRNGVLSVSNNADYAADEGEKGEERKLLWFGPRIGRKKRNSSEDMFKNLDRDDLERLMETIKGNPWISSAFNNDKRYTVSYTPRLGRNSGEETLGGQYPLIPRTGRQLMRLNSSPRLVKRGNIEYFRRIPLAVTDPFATLITTPCNGLDYISNIPLPLMRKS</sequence>
<feature type="chain" id="PRO_5047047798" evidence="1">
    <location>
        <begin position="25"/>
        <end position="179"/>
    </location>
</feature>
<dbReference type="Proteomes" id="UP001162164">
    <property type="component" value="Unassembled WGS sequence"/>
</dbReference>
<dbReference type="EMBL" id="JAPWTJ010000984">
    <property type="protein sequence ID" value="KAJ8974488.1"/>
    <property type="molecule type" value="Genomic_DNA"/>
</dbReference>
<organism evidence="2 3">
    <name type="scientific">Molorchus minor</name>
    <dbReference type="NCBI Taxonomy" id="1323400"/>
    <lineage>
        <taxon>Eukaryota</taxon>
        <taxon>Metazoa</taxon>
        <taxon>Ecdysozoa</taxon>
        <taxon>Arthropoda</taxon>
        <taxon>Hexapoda</taxon>
        <taxon>Insecta</taxon>
        <taxon>Pterygota</taxon>
        <taxon>Neoptera</taxon>
        <taxon>Endopterygota</taxon>
        <taxon>Coleoptera</taxon>
        <taxon>Polyphaga</taxon>
        <taxon>Cucujiformia</taxon>
        <taxon>Chrysomeloidea</taxon>
        <taxon>Cerambycidae</taxon>
        <taxon>Lamiinae</taxon>
        <taxon>Monochamini</taxon>
        <taxon>Molorchus</taxon>
    </lineage>
</organism>
<reference evidence="2" key="1">
    <citation type="journal article" date="2023" name="Insect Mol. Biol.">
        <title>Genome sequencing provides insights into the evolution of gene families encoding plant cell wall-degrading enzymes in longhorned beetles.</title>
        <authorList>
            <person name="Shin N.R."/>
            <person name="Okamura Y."/>
            <person name="Kirsch R."/>
            <person name="Pauchet Y."/>
        </authorList>
    </citation>
    <scope>NUCLEOTIDE SEQUENCE</scope>
    <source>
        <strain evidence="2">MMC_N1</strain>
    </source>
</reference>
<keyword evidence="1" id="KW-0732">Signal</keyword>
<accession>A0ABQ9J935</accession>
<proteinExistence type="predicted"/>
<evidence type="ECO:0000256" key="1">
    <source>
        <dbReference type="SAM" id="SignalP"/>
    </source>
</evidence>
<keyword evidence="3" id="KW-1185">Reference proteome</keyword>
<feature type="signal peptide" evidence="1">
    <location>
        <begin position="1"/>
        <end position="24"/>
    </location>
</feature>